<organism evidence="1">
    <name type="scientific">Anguilla anguilla</name>
    <name type="common">European freshwater eel</name>
    <name type="synonym">Muraena anguilla</name>
    <dbReference type="NCBI Taxonomy" id="7936"/>
    <lineage>
        <taxon>Eukaryota</taxon>
        <taxon>Metazoa</taxon>
        <taxon>Chordata</taxon>
        <taxon>Craniata</taxon>
        <taxon>Vertebrata</taxon>
        <taxon>Euteleostomi</taxon>
        <taxon>Actinopterygii</taxon>
        <taxon>Neopterygii</taxon>
        <taxon>Teleostei</taxon>
        <taxon>Anguilliformes</taxon>
        <taxon>Anguillidae</taxon>
        <taxon>Anguilla</taxon>
    </lineage>
</organism>
<dbReference type="EMBL" id="GBXM01029543">
    <property type="protein sequence ID" value="JAH79034.1"/>
    <property type="molecule type" value="Transcribed_RNA"/>
</dbReference>
<evidence type="ECO:0000313" key="1">
    <source>
        <dbReference type="EMBL" id="JAH79034.1"/>
    </source>
</evidence>
<name>A0A0E9VLM6_ANGAN</name>
<dbReference type="AlphaFoldDB" id="A0A0E9VLM6"/>
<proteinExistence type="predicted"/>
<reference evidence="1" key="2">
    <citation type="journal article" date="2015" name="Fish Shellfish Immunol.">
        <title>Early steps in the European eel (Anguilla anguilla)-Vibrio vulnificus interaction in the gills: Role of the RtxA13 toxin.</title>
        <authorList>
            <person name="Callol A."/>
            <person name="Pajuelo D."/>
            <person name="Ebbesson L."/>
            <person name="Teles M."/>
            <person name="MacKenzie S."/>
            <person name="Amaro C."/>
        </authorList>
    </citation>
    <scope>NUCLEOTIDE SEQUENCE</scope>
</reference>
<reference evidence="1" key="1">
    <citation type="submission" date="2014-11" db="EMBL/GenBank/DDBJ databases">
        <authorList>
            <person name="Amaro Gonzalez C."/>
        </authorList>
    </citation>
    <scope>NUCLEOTIDE SEQUENCE</scope>
</reference>
<protein>
    <submittedName>
        <fullName evidence="1">Uncharacterized protein</fullName>
    </submittedName>
</protein>
<sequence>MQLNCNFICLKTCRTSTSLALPKSQPALAKVKY</sequence>
<accession>A0A0E9VLM6</accession>